<proteinExistence type="predicted"/>
<organism evidence="2 3">
    <name type="scientific">Bacillus cereus</name>
    <dbReference type="NCBI Taxonomy" id="1396"/>
    <lineage>
        <taxon>Bacteria</taxon>
        <taxon>Bacillati</taxon>
        <taxon>Bacillota</taxon>
        <taxon>Bacilli</taxon>
        <taxon>Bacillales</taxon>
        <taxon>Bacillaceae</taxon>
        <taxon>Bacillus</taxon>
        <taxon>Bacillus cereus group</taxon>
    </lineage>
</organism>
<accession>A0A9X0SMA4</accession>
<keyword evidence="1" id="KW-0472">Membrane</keyword>
<comment type="caution">
    <text evidence="2">The sequence shown here is derived from an EMBL/GenBank/DDBJ whole genome shotgun (WGS) entry which is preliminary data.</text>
</comment>
<dbReference type="Proteomes" id="UP000075476">
    <property type="component" value="Unassembled WGS sequence"/>
</dbReference>
<keyword evidence="1" id="KW-1133">Transmembrane helix</keyword>
<evidence type="ECO:0000313" key="2">
    <source>
        <dbReference type="EMBL" id="KXY37048.1"/>
    </source>
</evidence>
<protein>
    <submittedName>
        <fullName evidence="2">Uncharacterized protein</fullName>
    </submittedName>
</protein>
<reference evidence="2 3" key="1">
    <citation type="submission" date="2015-12" db="EMBL/GenBank/DDBJ databases">
        <title>Bacillus cereus Group isolate.</title>
        <authorList>
            <person name="Kovac J."/>
        </authorList>
    </citation>
    <scope>NUCLEOTIDE SEQUENCE [LARGE SCALE GENOMIC DNA]</scope>
    <source>
        <strain evidence="2 3">FSL K6-0073</strain>
    </source>
</reference>
<sequence length="64" mass="7600">MRVEAVILSYFPEGWTKTRVKGPSFFKTKILLRDIPLLTIISIIFYNCLYYVTLYKQGPLQWII</sequence>
<feature type="transmembrane region" description="Helical" evidence="1">
    <location>
        <begin position="35"/>
        <end position="52"/>
    </location>
</feature>
<evidence type="ECO:0000313" key="3">
    <source>
        <dbReference type="Proteomes" id="UP000075476"/>
    </source>
</evidence>
<gene>
    <name evidence="2" type="ORF">AT268_29990</name>
</gene>
<name>A0A9X0SMA4_BACCE</name>
<dbReference type="AlphaFoldDB" id="A0A9X0SMA4"/>
<keyword evidence="1" id="KW-0812">Transmembrane</keyword>
<dbReference type="EMBL" id="LOMO01000123">
    <property type="protein sequence ID" value="KXY37048.1"/>
    <property type="molecule type" value="Genomic_DNA"/>
</dbReference>
<evidence type="ECO:0000256" key="1">
    <source>
        <dbReference type="SAM" id="Phobius"/>
    </source>
</evidence>